<evidence type="ECO:0000256" key="11">
    <source>
        <dbReference type="SAM" id="MobiDB-lite"/>
    </source>
</evidence>
<dbReference type="PROSITE" id="PS00633">
    <property type="entry name" value="BROMODOMAIN_1"/>
    <property type="match status" value="1"/>
</dbReference>
<dbReference type="InterPro" id="IPR000626">
    <property type="entry name" value="Ubiquitin-like_dom"/>
</dbReference>
<reference evidence="15" key="1">
    <citation type="submission" date="2018-07" db="EMBL/GenBank/DDBJ databases">
        <authorList>
            <person name="Gao Z.-S."/>
            <person name="Jia H.-M."/>
            <person name="Jia H.-J."/>
            <person name="Cai Q.-L."/>
            <person name="Wang Y."/>
            <person name="Zhao H.-B."/>
        </authorList>
    </citation>
    <scope>NUCLEOTIDE SEQUENCE</scope>
    <source>
        <tissue evidence="15">Leaves</tissue>
    </source>
</reference>
<dbReference type="SMART" id="SM00297">
    <property type="entry name" value="BROMO"/>
    <property type="match status" value="1"/>
</dbReference>
<feature type="region of interest" description="Disordered" evidence="11">
    <location>
        <begin position="672"/>
        <end position="695"/>
    </location>
</feature>
<dbReference type="SUPFAM" id="SSF54236">
    <property type="entry name" value="Ubiquitin-like"/>
    <property type="match status" value="1"/>
</dbReference>
<dbReference type="CDD" id="cd17064">
    <property type="entry name" value="Ubl_TAFs_like"/>
    <property type="match status" value="1"/>
</dbReference>
<dbReference type="PROSITE" id="PS50053">
    <property type="entry name" value="UBIQUITIN_2"/>
    <property type="match status" value="1"/>
</dbReference>
<evidence type="ECO:0000256" key="9">
    <source>
        <dbReference type="ARBA" id="ARBA00023242"/>
    </source>
</evidence>
<dbReference type="PANTHER" id="PTHR13900:SF0">
    <property type="entry name" value="TRANSCRIPTION INITIATION FACTOR TFIID SUBUNIT 1"/>
    <property type="match status" value="1"/>
</dbReference>
<feature type="compositionally biased region" description="Basic and acidic residues" evidence="11">
    <location>
        <begin position="1078"/>
        <end position="1100"/>
    </location>
</feature>
<dbReference type="Pfam" id="PF15288">
    <property type="entry name" value="zf-CCHC_6"/>
    <property type="match status" value="1"/>
</dbReference>
<dbReference type="Pfam" id="PF12157">
    <property type="entry name" value="DUF3591"/>
    <property type="match status" value="1"/>
</dbReference>
<comment type="caution">
    <text evidence="15">The sequence shown here is derived from an EMBL/GenBank/DDBJ whole genome shotgun (WGS) entry which is preliminary data.</text>
</comment>
<dbReference type="SUPFAM" id="SSF47370">
    <property type="entry name" value="Bromodomain"/>
    <property type="match status" value="1"/>
</dbReference>
<evidence type="ECO:0000259" key="13">
    <source>
        <dbReference type="PROSITE" id="PS50053"/>
    </source>
</evidence>
<name>A0A6A1V3L9_9ROSI</name>
<dbReference type="EMBL" id="RXIC02000025">
    <property type="protein sequence ID" value="KAB1206816.1"/>
    <property type="molecule type" value="Genomic_DNA"/>
</dbReference>
<dbReference type="AlphaFoldDB" id="A0A6A1V3L9"/>
<dbReference type="GO" id="GO:0017025">
    <property type="term" value="F:TBP-class protein binding"/>
    <property type="evidence" value="ECO:0007669"/>
    <property type="project" value="InterPro"/>
</dbReference>
<evidence type="ECO:0000256" key="5">
    <source>
        <dbReference type="ARBA" id="ARBA00023054"/>
    </source>
</evidence>
<dbReference type="GO" id="GO:0004402">
    <property type="term" value="F:histone acetyltransferase activity"/>
    <property type="evidence" value="ECO:0007669"/>
    <property type="project" value="InterPro"/>
</dbReference>
<comment type="similarity">
    <text evidence="2">Belongs to the TAF1 family.</text>
</comment>
<evidence type="ECO:0000259" key="12">
    <source>
        <dbReference type="PROSITE" id="PS50014"/>
    </source>
</evidence>
<proteinExistence type="inferred from homology"/>
<dbReference type="EMBL" id="RXIC02000227">
    <property type="protein sequence ID" value="KAB1200081.1"/>
    <property type="molecule type" value="Genomic_DNA"/>
</dbReference>
<dbReference type="Gene3D" id="1.20.920.10">
    <property type="entry name" value="Bromodomain-like"/>
    <property type="match status" value="1"/>
</dbReference>
<accession>A0A6A1V3L9</accession>
<dbReference type="PANTHER" id="PTHR13900">
    <property type="entry name" value="TRANSCRIPTION INITIATION FACTOR TFIID"/>
    <property type="match status" value="1"/>
</dbReference>
<evidence type="ECO:0000256" key="3">
    <source>
        <dbReference type="ARBA" id="ARBA00022853"/>
    </source>
</evidence>
<protein>
    <submittedName>
        <fullName evidence="15">Transcription initiation factor TFIID subunit 1</fullName>
    </submittedName>
</protein>
<dbReference type="FunFam" id="1.20.920.10:FF:000043">
    <property type="entry name" value="Transcription initiation factor TFIID subunit 1"/>
    <property type="match status" value="1"/>
</dbReference>
<sequence length="1247" mass="142280">MESYMLFFSKELGNFHRPKALWYPHDNKVAVKEQGKLPNQGPMKIVVKSLGGKGSKLHVDAEETISSIKTKASKKLDFKLSEMVRLFYLGKELEDNSSLASQNVQPNSLLHLVRTRIHLLPRAQKLPSENKSLRPPGAFKKKSELSAKDGHVFLMEYCEERPLLLGNIGMGARLCTYYQKCAPDDQTGSMLRNGNSSLGHVIVLDPADKSPFLGDIKPGCNQSSVETNIYRAPIFPHKVPSTDYLLVRSAKGKLSIRRIDKIDVVGQQEPLMEVISPGSKALQNYMTNRLLVHMAREFRTAEKRHLSPRIRADELPGQFPYLSETIIRKKLKEHANLQRGPNGQWIWVKKRNFRIWSEDELREKVKPEDVCAYESMQAGIYHLKHLGISGLLPTSISSAMSRLPDEAIILAAASHIERELQITPWNLSSNFFNCVIQGKENIERLEITGVGDPSGRGLGFSYVRTTLKAPMSSAMMKKKTATVRGGPTVTGTDADLRRLSMEAAREVLLKFDVGEEEIAKLTRWHRIAMIRKLSSEQAASGVQIDPTTISKYARGQRMSFLQLQQQTREKCQEIWDRQVQSLSALDHENESDSEGNSDLDSFAGDLENLLDAEECEEEVGNYDTNYEKADGVKGLKMRRRPSLAQAEEEIEDEAAEAAELCRLLMDGDDAERRKKKKTGVVREQSQLAGGSQPSFGIENVDRIKQIIGNAQPGGSYTSKEYFSKDKKERINVDLRIIGSAVCLGGRLRMFSRKEVFKEKKSARESFVCGACGQLGHMRTNKNCPKYGEDLEANLETADLEKASIKLKSLDPSSQSQQKPQTKKLISKSATKIAIVEAPDDEKSSLKAKVLPVKFKCGSVDKLSDNLGVEAALGLDQPVTSISETGKSIVKFNKIIIPSKMKADDADPPKPSIVIRPPTNTAKDQPESHRRSLVIRPQTETDRDQPQKKIIIKRPKEIIDVDQVSQDGSTGFEYRKTKRIVELSEIEKHKKQENMFLTRESAKKKAREDRRWWEEQEKQRNEERLREERTRRLYEGEMRMLEEQEKLAEIKRYEASIRREREEEERQKAKKKKKKKRPEVKEYLEDPRTRRNDKRMPERDRSAKRRPVVELGRYSAEYTPQTKRRKGGEVGLANILERMVETLKDKYEVSYLFLKPVSKKDAPDYHDIIKRPMDLATIKEKVRKMEYRSREDFRHDVWQITYNAHRYNDGRNPGIPPLADQLLELCDFLLIENDESLTEAEAGIEYRE</sequence>
<dbReference type="InterPro" id="IPR001487">
    <property type="entry name" value="Bromodomain"/>
</dbReference>
<evidence type="ECO:0000256" key="4">
    <source>
        <dbReference type="ARBA" id="ARBA00023015"/>
    </source>
</evidence>
<evidence type="ECO:0000256" key="7">
    <source>
        <dbReference type="ARBA" id="ARBA00023159"/>
    </source>
</evidence>
<dbReference type="InterPro" id="IPR018359">
    <property type="entry name" value="Bromodomain_CS"/>
</dbReference>
<evidence type="ECO:0000313" key="16">
    <source>
        <dbReference type="Proteomes" id="UP000516437"/>
    </source>
</evidence>
<dbReference type="GO" id="GO:0003743">
    <property type="term" value="F:translation initiation factor activity"/>
    <property type="evidence" value="ECO:0007669"/>
    <property type="project" value="UniProtKB-KW"/>
</dbReference>
<keyword evidence="7" id="KW-0010">Activator</keyword>
<evidence type="ECO:0000256" key="8">
    <source>
        <dbReference type="ARBA" id="ARBA00023163"/>
    </source>
</evidence>
<keyword evidence="3" id="KW-0156">Chromatin regulator</keyword>
<dbReference type="InterPro" id="IPR029071">
    <property type="entry name" value="Ubiquitin-like_domsf"/>
</dbReference>
<comment type="subcellular location">
    <subcellularLocation>
        <location evidence="1">Nucleus</location>
    </subcellularLocation>
</comment>
<dbReference type="Pfam" id="PF00439">
    <property type="entry name" value="Bromodomain"/>
    <property type="match status" value="1"/>
</dbReference>
<evidence type="ECO:0000256" key="2">
    <source>
        <dbReference type="ARBA" id="ARBA00009064"/>
    </source>
</evidence>
<dbReference type="InterPro" id="IPR040240">
    <property type="entry name" value="TAF1"/>
</dbReference>
<dbReference type="FunFam" id="3.10.20.90:FF:000223">
    <property type="entry name" value="Transcription initiation factor TFIID subunit 1"/>
    <property type="match status" value="1"/>
</dbReference>
<organism evidence="15 16">
    <name type="scientific">Morella rubra</name>
    <name type="common">Chinese bayberry</name>
    <dbReference type="NCBI Taxonomy" id="262757"/>
    <lineage>
        <taxon>Eukaryota</taxon>
        <taxon>Viridiplantae</taxon>
        <taxon>Streptophyta</taxon>
        <taxon>Embryophyta</taxon>
        <taxon>Tracheophyta</taxon>
        <taxon>Spermatophyta</taxon>
        <taxon>Magnoliopsida</taxon>
        <taxon>eudicotyledons</taxon>
        <taxon>Gunneridae</taxon>
        <taxon>Pentapetalae</taxon>
        <taxon>rosids</taxon>
        <taxon>fabids</taxon>
        <taxon>Fagales</taxon>
        <taxon>Myricaceae</taxon>
        <taxon>Morella</taxon>
    </lineage>
</organism>
<dbReference type="GO" id="GO:0051123">
    <property type="term" value="P:RNA polymerase II preinitiation complex assembly"/>
    <property type="evidence" value="ECO:0007669"/>
    <property type="project" value="TreeGrafter"/>
</dbReference>
<feature type="region of interest" description="Disordered" evidence="11">
    <location>
        <begin position="1058"/>
        <end position="1105"/>
    </location>
</feature>
<dbReference type="Proteomes" id="UP000516437">
    <property type="component" value="Chromosome 7"/>
</dbReference>
<keyword evidence="16" id="KW-1185">Reference proteome</keyword>
<feature type="region of interest" description="Disordered" evidence="11">
    <location>
        <begin position="901"/>
        <end position="948"/>
    </location>
</feature>
<reference evidence="15" key="3">
    <citation type="submission" date="2019-09" db="EMBL/GenBank/DDBJ databases">
        <authorList>
            <person name="Gao Z."/>
        </authorList>
    </citation>
    <scope>NUCLEOTIDE SEQUENCE</scope>
    <source>
        <tissue evidence="15">Leaves</tissue>
    </source>
</reference>
<evidence type="ECO:0000313" key="14">
    <source>
        <dbReference type="EMBL" id="KAB1200081.1"/>
    </source>
</evidence>
<evidence type="ECO:0000256" key="10">
    <source>
        <dbReference type="PROSITE-ProRule" id="PRU00035"/>
    </source>
</evidence>
<evidence type="ECO:0000256" key="6">
    <source>
        <dbReference type="ARBA" id="ARBA00023117"/>
    </source>
</evidence>
<dbReference type="PROSITE" id="PS50014">
    <property type="entry name" value="BROMODOMAIN_2"/>
    <property type="match status" value="1"/>
</dbReference>
<keyword evidence="15" id="KW-0648">Protein biosynthesis</keyword>
<keyword evidence="9" id="KW-0539">Nucleus</keyword>
<reference evidence="15 16" key="2">
    <citation type="journal article" date="2019" name="Plant Biotechnol. J.">
        <title>The red bayberry genome and genetic basis of sex determination.</title>
        <authorList>
            <person name="Jia H.M."/>
            <person name="Jia H.J."/>
            <person name="Cai Q.L."/>
            <person name="Wang Y."/>
            <person name="Zhao H.B."/>
            <person name="Yang W.F."/>
            <person name="Wang G.Y."/>
            <person name="Li Y.H."/>
            <person name="Zhan D.L."/>
            <person name="Shen Y.T."/>
            <person name="Niu Q.F."/>
            <person name="Chang L."/>
            <person name="Qiu J."/>
            <person name="Zhao L."/>
            <person name="Xie H.B."/>
            <person name="Fu W.Y."/>
            <person name="Jin J."/>
            <person name="Li X.W."/>
            <person name="Jiao Y."/>
            <person name="Zhou C.C."/>
            <person name="Tu T."/>
            <person name="Chai C.Y."/>
            <person name="Gao J.L."/>
            <person name="Fan L.J."/>
            <person name="van de Weg E."/>
            <person name="Wang J.Y."/>
            <person name="Gao Z.S."/>
        </authorList>
    </citation>
    <scope>NUCLEOTIDE SEQUENCE [LARGE SCALE GENOMIC DNA]</scope>
    <source>
        <tissue evidence="15">Leaves</tissue>
    </source>
</reference>
<feature type="compositionally biased region" description="Basic residues" evidence="11">
    <location>
        <begin position="1067"/>
        <end position="1077"/>
    </location>
</feature>
<dbReference type="GO" id="GO:0016251">
    <property type="term" value="F:RNA polymerase II general transcription initiation factor activity"/>
    <property type="evidence" value="ECO:0007669"/>
    <property type="project" value="InterPro"/>
</dbReference>
<feature type="domain" description="Ubiquitin-like" evidence="13">
    <location>
        <begin position="43"/>
        <end position="113"/>
    </location>
</feature>
<dbReference type="InterPro" id="IPR036427">
    <property type="entry name" value="Bromodomain-like_sf"/>
</dbReference>
<evidence type="ECO:0000256" key="1">
    <source>
        <dbReference type="ARBA" id="ARBA00004123"/>
    </source>
</evidence>
<dbReference type="PRINTS" id="PR00503">
    <property type="entry name" value="BROMODOMAIN"/>
</dbReference>
<keyword evidence="5" id="KW-0175">Coiled coil</keyword>
<dbReference type="GO" id="GO:0005669">
    <property type="term" value="C:transcription factor TFIID complex"/>
    <property type="evidence" value="ECO:0007669"/>
    <property type="project" value="InterPro"/>
</dbReference>
<feature type="compositionally biased region" description="Polar residues" evidence="11">
    <location>
        <begin position="683"/>
        <end position="694"/>
    </location>
</feature>
<dbReference type="Gene3D" id="3.10.20.90">
    <property type="entry name" value="Phosphatidylinositol 3-kinase Catalytic Subunit, Chain A, domain 1"/>
    <property type="match status" value="1"/>
</dbReference>
<keyword evidence="8" id="KW-0804">Transcription</keyword>
<keyword evidence="6 10" id="KW-0103">Bromodomain</keyword>
<dbReference type="SMART" id="SM00213">
    <property type="entry name" value="UBQ"/>
    <property type="match status" value="1"/>
</dbReference>
<evidence type="ECO:0000313" key="15">
    <source>
        <dbReference type="EMBL" id="KAB1206816.1"/>
    </source>
</evidence>
<dbReference type="InterPro" id="IPR022591">
    <property type="entry name" value="TAF1_HAT_dom"/>
</dbReference>
<dbReference type="InterPro" id="IPR041670">
    <property type="entry name" value="Znf-CCHC_6"/>
</dbReference>
<keyword evidence="4" id="KW-0805">Transcription regulation</keyword>
<feature type="domain" description="Bromo" evidence="12">
    <location>
        <begin position="1144"/>
        <end position="1214"/>
    </location>
</feature>
<dbReference type="OrthoDB" id="21449at2759"/>
<keyword evidence="15" id="KW-0396">Initiation factor</keyword>
<gene>
    <name evidence="14" type="ORF">CJ030_MR0G008289</name>
    <name evidence="15" type="ORF">CJ030_MR7G008268</name>
</gene>